<dbReference type="RefSeq" id="WP_185956090.1">
    <property type="nucleotide sequence ID" value="NZ_FXTI01000003.1"/>
</dbReference>
<gene>
    <name evidence="2" type="ORF">SAMN06264849_103224</name>
</gene>
<evidence type="ECO:0000313" key="2">
    <source>
        <dbReference type="EMBL" id="SMO56388.1"/>
    </source>
</evidence>
<feature type="transmembrane region" description="Helical" evidence="1">
    <location>
        <begin position="50"/>
        <end position="74"/>
    </location>
</feature>
<keyword evidence="1" id="KW-0812">Transmembrane</keyword>
<dbReference type="InterPro" id="IPR007403">
    <property type="entry name" value="DUF456"/>
</dbReference>
<protein>
    <submittedName>
        <fullName evidence="2">Uncharacterized conserved protein YqgC, DUF456 family</fullName>
    </submittedName>
</protein>
<accession>A0A521CAG5</accession>
<organism evidence="2 3">
    <name type="scientific">Melghirimyces algeriensis</name>
    <dbReference type="NCBI Taxonomy" id="910412"/>
    <lineage>
        <taxon>Bacteria</taxon>
        <taxon>Bacillati</taxon>
        <taxon>Bacillota</taxon>
        <taxon>Bacilli</taxon>
        <taxon>Bacillales</taxon>
        <taxon>Thermoactinomycetaceae</taxon>
        <taxon>Melghirimyces</taxon>
    </lineage>
</organism>
<feature type="transmembrane region" description="Helical" evidence="1">
    <location>
        <begin position="103"/>
        <end position="131"/>
    </location>
</feature>
<dbReference type="PANTHER" id="PTHR39165:SF1">
    <property type="entry name" value="DUF456 DOMAIN-CONTAINING PROTEIN"/>
    <property type="match status" value="1"/>
</dbReference>
<dbReference type="AlphaFoldDB" id="A0A521CAG5"/>
<name>A0A521CAG5_9BACL</name>
<reference evidence="2 3" key="1">
    <citation type="submission" date="2017-05" db="EMBL/GenBank/DDBJ databases">
        <authorList>
            <person name="Varghese N."/>
            <person name="Submissions S."/>
        </authorList>
    </citation>
    <scope>NUCLEOTIDE SEQUENCE [LARGE SCALE GENOMIC DNA]</scope>
    <source>
        <strain evidence="2 3">DSM 45474</strain>
    </source>
</reference>
<dbReference type="EMBL" id="FXTI01000003">
    <property type="protein sequence ID" value="SMO56388.1"/>
    <property type="molecule type" value="Genomic_DNA"/>
</dbReference>
<keyword evidence="3" id="KW-1185">Reference proteome</keyword>
<dbReference type="PANTHER" id="PTHR39165">
    <property type="entry name" value="IG HYPOTHETICAL 17883"/>
    <property type="match status" value="1"/>
</dbReference>
<dbReference type="Pfam" id="PF04306">
    <property type="entry name" value="DUF456"/>
    <property type="match status" value="1"/>
</dbReference>
<keyword evidence="1" id="KW-0472">Membrane</keyword>
<dbReference type="Proteomes" id="UP000315636">
    <property type="component" value="Unassembled WGS sequence"/>
</dbReference>
<sequence length="134" mass="15101">MEFVWWILIAVLFLLGFAGLLIPILPDAPFLFLGFLIYHFLIHPDSLSMSFWIVVMTVMAMIVITDYIAGWIVIQSYRGSLRSIPAAIVRFIRQRDWKEALKVGVGTLAGCLGSVIVKGVLMAGLLIWFFILLI</sequence>
<evidence type="ECO:0000256" key="1">
    <source>
        <dbReference type="SAM" id="Phobius"/>
    </source>
</evidence>
<evidence type="ECO:0000313" key="3">
    <source>
        <dbReference type="Proteomes" id="UP000315636"/>
    </source>
</evidence>
<proteinExistence type="predicted"/>
<keyword evidence="1" id="KW-1133">Transmembrane helix</keyword>